<reference evidence="14 15" key="1">
    <citation type="submission" date="2016-10" db="EMBL/GenBank/DDBJ databases">
        <authorList>
            <person name="de Groot N.N."/>
        </authorList>
    </citation>
    <scope>NUCLEOTIDE SEQUENCE [LARGE SCALE GENOMIC DNA]</scope>
    <source>
        <strain evidence="14 15">DSM 2179</strain>
    </source>
</reference>
<name>A0A1H7CM52_9FIRM</name>
<dbReference type="HAMAP" id="MF_01151">
    <property type="entry name" value="GrpE"/>
    <property type="match status" value="1"/>
</dbReference>
<evidence type="ECO:0000256" key="5">
    <source>
        <dbReference type="ARBA" id="ARBA00023016"/>
    </source>
</evidence>
<organism evidence="14 15">
    <name type="scientific">Propionispira arboris</name>
    <dbReference type="NCBI Taxonomy" id="84035"/>
    <lineage>
        <taxon>Bacteria</taxon>
        <taxon>Bacillati</taxon>
        <taxon>Bacillota</taxon>
        <taxon>Negativicutes</taxon>
        <taxon>Selenomonadales</taxon>
        <taxon>Selenomonadaceae</taxon>
        <taxon>Propionispira</taxon>
    </lineage>
</organism>
<dbReference type="GO" id="GO:0000774">
    <property type="term" value="F:adenyl-nucleotide exchange factor activity"/>
    <property type="evidence" value="ECO:0007669"/>
    <property type="project" value="InterPro"/>
</dbReference>
<comment type="subunit">
    <text evidence="3 10">Homodimer.</text>
</comment>
<evidence type="ECO:0000256" key="3">
    <source>
        <dbReference type="ARBA" id="ARBA00011738"/>
    </source>
</evidence>
<evidence type="ECO:0000313" key="15">
    <source>
        <dbReference type="Proteomes" id="UP000199662"/>
    </source>
</evidence>
<dbReference type="AlphaFoldDB" id="A0A1H7CM52"/>
<dbReference type="Proteomes" id="UP000199662">
    <property type="component" value="Unassembled WGS sequence"/>
</dbReference>
<dbReference type="GO" id="GO:0051087">
    <property type="term" value="F:protein-folding chaperone binding"/>
    <property type="evidence" value="ECO:0007669"/>
    <property type="project" value="InterPro"/>
</dbReference>
<dbReference type="GO" id="GO:0005737">
    <property type="term" value="C:cytoplasm"/>
    <property type="evidence" value="ECO:0007669"/>
    <property type="project" value="UniProtKB-SubCell"/>
</dbReference>
<proteinExistence type="inferred from homology"/>
<dbReference type="EMBL" id="FNZK01000023">
    <property type="protein sequence ID" value="SEJ90758.1"/>
    <property type="molecule type" value="Genomic_DNA"/>
</dbReference>
<feature type="compositionally biased region" description="Acidic residues" evidence="13">
    <location>
        <begin position="32"/>
        <end position="43"/>
    </location>
</feature>
<dbReference type="Gene3D" id="3.90.20.20">
    <property type="match status" value="1"/>
</dbReference>
<evidence type="ECO:0000256" key="2">
    <source>
        <dbReference type="ARBA" id="ARBA00009054"/>
    </source>
</evidence>
<dbReference type="GO" id="GO:0006457">
    <property type="term" value="P:protein folding"/>
    <property type="evidence" value="ECO:0007669"/>
    <property type="project" value="InterPro"/>
</dbReference>
<keyword evidence="6 10" id="KW-0143">Chaperone</keyword>
<keyword evidence="4 10" id="KW-0963">Cytoplasm</keyword>
<evidence type="ECO:0000256" key="7">
    <source>
        <dbReference type="ARBA" id="ARBA00053401"/>
    </source>
</evidence>
<evidence type="ECO:0000256" key="6">
    <source>
        <dbReference type="ARBA" id="ARBA00023186"/>
    </source>
</evidence>
<dbReference type="GO" id="GO:0042803">
    <property type="term" value="F:protein homodimerization activity"/>
    <property type="evidence" value="ECO:0007669"/>
    <property type="project" value="InterPro"/>
</dbReference>
<evidence type="ECO:0000256" key="8">
    <source>
        <dbReference type="ARBA" id="ARBA00072274"/>
    </source>
</evidence>
<dbReference type="CDD" id="cd00446">
    <property type="entry name" value="GrpE"/>
    <property type="match status" value="1"/>
</dbReference>
<dbReference type="Pfam" id="PF01025">
    <property type="entry name" value="GrpE"/>
    <property type="match status" value="1"/>
</dbReference>
<keyword evidence="5 10" id="KW-0346">Stress response</keyword>
<dbReference type="GO" id="GO:0051082">
    <property type="term" value="F:unfolded protein binding"/>
    <property type="evidence" value="ECO:0007669"/>
    <property type="project" value="TreeGrafter"/>
</dbReference>
<feature type="compositionally biased region" description="Basic and acidic residues" evidence="13">
    <location>
        <begin position="22"/>
        <end position="31"/>
    </location>
</feature>
<sequence>MAFLKEELKKKDAVIMDEMKKEIDKAEKEDQQESQVEEEEVLTADEVTTEMNSEIETLKAELEQKQKDVLENADRVKRLQADFDNFRRRTRQEKEELSTFVVQGLIKDLLPLLDNLERAISVETADETSLREGVSMIYKQFFAALEKNGLESIKAIGEKFDPNFHQAIMRVEDADKEDDIVAEELQKGYSVHGRVIRPSMVKVVAN</sequence>
<dbReference type="InterPro" id="IPR000740">
    <property type="entry name" value="GrpE"/>
</dbReference>
<evidence type="ECO:0000313" key="14">
    <source>
        <dbReference type="EMBL" id="SEJ90758.1"/>
    </source>
</evidence>
<accession>A0A1H7CM52</accession>
<evidence type="ECO:0000256" key="10">
    <source>
        <dbReference type="HAMAP-Rule" id="MF_01151"/>
    </source>
</evidence>
<feature type="region of interest" description="Disordered" evidence="13">
    <location>
        <begin position="22"/>
        <end position="48"/>
    </location>
</feature>
<comment type="subcellular location">
    <subcellularLocation>
        <location evidence="1 10">Cytoplasm</location>
    </subcellularLocation>
</comment>
<protein>
    <recommendedName>
        <fullName evidence="8 10">Protein GrpE</fullName>
    </recommendedName>
    <alternativeName>
        <fullName evidence="9 10">HSP-70 cofactor</fullName>
    </alternativeName>
</protein>
<dbReference type="STRING" id="84035.SAMN05660742_12324"/>
<dbReference type="PANTHER" id="PTHR21237:SF23">
    <property type="entry name" value="GRPE PROTEIN HOMOLOG, MITOCHONDRIAL"/>
    <property type="match status" value="1"/>
</dbReference>
<dbReference type="RefSeq" id="WP_245741477.1">
    <property type="nucleotide sequence ID" value="NZ_FNZK01000023.1"/>
</dbReference>
<dbReference type="PANTHER" id="PTHR21237">
    <property type="entry name" value="GRPE PROTEIN"/>
    <property type="match status" value="1"/>
</dbReference>
<comment type="function">
    <text evidence="7 10 11">Participates actively in the response to hyperosmotic and heat shock by preventing the aggregation of stress-denatured proteins, in association with DnaK and GrpE. It is the nucleotide exchange factor for DnaK and may function as a thermosensor. Unfolded proteins bind initially to DnaJ; upon interaction with the DnaJ-bound protein, DnaK hydrolyzes its bound ATP, resulting in the formation of a stable complex. GrpE releases ADP from DnaK; ATP binding to DnaK triggers the release of the substrate protein, thus completing the reaction cycle. Several rounds of ATP-dependent interactions between DnaJ, DnaK and GrpE are required for fully efficient folding.</text>
</comment>
<dbReference type="InterPro" id="IPR009012">
    <property type="entry name" value="GrpE_head"/>
</dbReference>
<dbReference type="PRINTS" id="PR00773">
    <property type="entry name" value="GRPEPROTEIN"/>
</dbReference>
<dbReference type="InterPro" id="IPR013805">
    <property type="entry name" value="GrpE_CC"/>
</dbReference>
<dbReference type="Gene3D" id="2.30.22.10">
    <property type="entry name" value="Head domain of nucleotide exchange factor GrpE"/>
    <property type="match status" value="1"/>
</dbReference>
<keyword evidence="15" id="KW-1185">Reference proteome</keyword>
<evidence type="ECO:0000256" key="1">
    <source>
        <dbReference type="ARBA" id="ARBA00004496"/>
    </source>
</evidence>
<gene>
    <name evidence="10" type="primary">grpE</name>
    <name evidence="14" type="ORF">SAMN05660742_12324</name>
</gene>
<evidence type="ECO:0000256" key="13">
    <source>
        <dbReference type="SAM" id="MobiDB-lite"/>
    </source>
</evidence>
<evidence type="ECO:0000256" key="9">
    <source>
        <dbReference type="ARBA" id="ARBA00076414"/>
    </source>
</evidence>
<dbReference type="SUPFAM" id="SSF58014">
    <property type="entry name" value="Coiled-coil domain of nucleotide exchange factor GrpE"/>
    <property type="match status" value="1"/>
</dbReference>
<dbReference type="FunFam" id="2.30.22.10:FF:000001">
    <property type="entry name" value="Protein GrpE"/>
    <property type="match status" value="1"/>
</dbReference>
<evidence type="ECO:0000256" key="4">
    <source>
        <dbReference type="ARBA" id="ARBA00022490"/>
    </source>
</evidence>
<comment type="similarity">
    <text evidence="2 10 12">Belongs to the GrpE family.</text>
</comment>
<dbReference type="NCBIfam" id="NF010738">
    <property type="entry name" value="PRK14140.1"/>
    <property type="match status" value="1"/>
</dbReference>
<dbReference type="PROSITE" id="PS01071">
    <property type="entry name" value="GRPE"/>
    <property type="match status" value="1"/>
</dbReference>
<dbReference type="SUPFAM" id="SSF51064">
    <property type="entry name" value="Head domain of nucleotide exchange factor GrpE"/>
    <property type="match status" value="1"/>
</dbReference>
<evidence type="ECO:0000256" key="12">
    <source>
        <dbReference type="RuleBase" id="RU004478"/>
    </source>
</evidence>
<evidence type="ECO:0000256" key="11">
    <source>
        <dbReference type="RuleBase" id="RU000639"/>
    </source>
</evidence>